<evidence type="ECO:0000256" key="12">
    <source>
        <dbReference type="ARBA" id="ARBA00037975"/>
    </source>
</evidence>
<dbReference type="STRING" id="406100.SAMN04488052_10561"/>
<evidence type="ECO:0000256" key="2">
    <source>
        <dbReference type="ARBA" id="ARBA00004651"/>
    </source>
</evidence>
<keyword evidence="9 13" id="KW-1133">Transmembrane helix</keyword>
<dbReference type="GO" id="GO:0005886">
    <property type="term" value="C:plasma membrane"/>
    <property type="evidence" value="ECO:0007669"/>
    <property type="project" value="UniProtKB-SubCell"/>
</dbReference>
<dbReference type="AlphaFoldDB" id="A0A1H8TZR4"/>
<keyword evidence="7" id="KW-0479">Metal-binding</keyword>
<feature type="domain" description="Cytochrome b561 bacterial/Ni-hydrogenase" evidence="14">
    <location>
        <begin position="12"/>
        <end position="187"/>
    </location>
</feature>
<comment type="similarity">
    <text evidence="12">Belongs to the cytochrome b561 family.</text>
</comment>
<gene>
    <name evidence="15" type="ORF">SAMN04488052_10561</name>
</gene>
<evidence type="ECO:0000256" key="10">
    <source>
        <dbReference type="ARBA" id="ARBA00023004"/>
    </source>
</evidence>
<keyword evidence="4" id="KW-1003">Cell membrane</keyword>
<protein>
    <submittedName>
        <fullName evidence="15">Cytochrome b561</fullName>
    </submittedName>
</protein>
<evidence type="ECO:0000256" key="1">
    <source>
        <dbReference type="ARBA" id="ARBA00001970"/>
    </source>
</evidence>
<keyword evidence="5" id="KW-0349">Heme</keyword>
<dbReference type="Proteomes" id="UP000199657">
    <property type="component" value="Unassembled WGS sequence"/>
</dbReference>
<feature type="transmembrane region" description="Helical" evidence="13">
    <location>
        <begin position="20"/>
        <end position="41"/>
    </location>
</feature>
<keyword evidence="16" id="KW-1185">Reference proteome</keyword>
<proteinExistence type="inferred from homology"/>
<evidence type="ECO:0000313" key="15">
    <source>
        <dbReference type="EMBL" id="SEO96355.1"/>
    </source>
</evidence>
<name>A0A1H8TZR4_9GAMM</name>
<feature type="transmembrane region" description="Helical" evidence="13">
    <location>
        <begin position="61"/>
        <end position="82"/>
    </location>
</feature>
<evidence type="ECO:0000256" key="13">
    <source>
        <dbReference type="SAM" id="Phobius"/>
    </source>
</evidence>
<keyword evidence="8" id="KW-0249">Electron transport</keyword>
<evidence type="ECO:0000256" key="11">
    <source>
        <dbReference type="ARBA" id="ARBA00023136"/>
    </source>
</evidence>
<evidence type="ECO:0000313" key="16">
    <source>
        <dbReference type="Proteomes" id="UP000199657"/>
    </source>
</evidence>
<evidence type="ECO:0000256" key="9">
    <source>
        <dbReference type="ARBA" id="ARBA00022989"/>
    </source>
</evidence>
<evidence type="ECO:0000256" key="6">
    <source>
        <dbReference type="ARBA" id="ARBA00022692"/>
    </source>
</evidence>
<feature type="transmembrane region" description="Helical" evidence="13">
    <location>
        <begin position="103"/>
        <end position="122"/>
    </location>
</feature>
<dbReference type="GO" id="GO:0046872">
    <property type="term" value="F:metal ion binding"/>
    <property type="evidence" value="ECO:0007669"/>
    <property type="project" value="UniProtKB-KW"/>
</dbReference>
<organism evidence="15 16">
    <name type="scientific">Aquisalimonas asiatica</name>
    <dbReference type="NCBI Taxonomy" id="406100"/>
    <lineage>
        <taxon>Bacteria</taxon>
        <taxon>Pseudomonadati</taxon>
        <taxon>Pseudomonadota</taxon>
        <taxon>Gammaproteobacteria</taxon>
        <taxon>Chromatiales</taxon>
        <taxon>Ectothiorhodospiraceae</taxon>
        <taxon>Aquisalimonas</taxon>
    </lineage>
</organism>
<dbReference type="OrthoDB" id="1247465at2"/>
<accession>A0A1H8TZR4</accession>
<evidence type="ECO:0000256" key="3">
    <source>
        <dbReference type="ARBA" id="ARBA00022448"/>
    </source>
</evidence>
<dbReference type="RefSeq" id="WP_091644245.1">
    <property type="nucleotide sequence ID" value="NZ_FOEG01000005.1"/>
</dbReference>
<comment type="subcellular location">
    <subcellularLocation>
        <location evidence="2">Cell membrane</location>
        <topology evidence="2">Multi-pass membrane protein</topology>
    </subcellularLocation>
</comment>
<keyword evidence="3" id="KW-0813">Transport</keyword>
<dbReference type="PANTHER" id="PTHR30529:SF1">
    <property type="entry name" value="CYTOCHROME B561 HOMOLOG 2"/>
    <property type="match status" value="1"/>
</dbReference>
<dbReference type="Gene3D" id="1.20.950.20">
    <property type="entry name" value="Transmembrane di-heme cytochromes, Chain C"/>
    <property type="match status" value="1"/>
</dbReference>
<keyword evidence="10" id="KW-0408">Iron</keyword>
<evidence type="ECO:0000256" key="5">
    <source>
        <dbReference type="ARBA" id="ARBA00022617"/>
    </source>
</evidence>
<dbReference type="Pfam" id="PF01292">
    <property type="entry name" value="Ni_hydr_CYTB"/>
    <property type="match status" value="1"/>
</dbReference>
<dbReference type="PANTHER" id="PTHR30529">
    <property type="entry name" value="CYTOCHROME B561"/>
    <property type="match status" value="1"/>
</dbReference>
<evidence type="ECO:0000259" key="14">
    <source>
        <dbReference type="Pfam" id="PF01292"/>
    </source>
</evidence>
<feature type="transmembrane region" description="Helical" evidence="13">
    <location>
        <begin position="151"/>
        <end position="176"/>
    </location>
</feature>
<comment type="cofactor">
    <cofactor evidence="1">
        <name>heme b</name>
        <dbReference type="ChEBI" id="CHEBI:60344"/>
    </cofactor>
</comment>
<reference evidence="15 16" key="1">
    <citation type="submission" date="2016-10" db="EMBL/GenBank/DDBJ databases">
        <authorList>
            <person name="de Groot N.N."/>
        </authorList>
    </citation>
    <scope>NUCLEOTIDE SEQUENCE [LARGE SCALE GENOMIC DNA]</scope>
    <source>
        <strain evidence="15 16">CGMCC 1.6291</strain>
    </source>
</reference>
<keyword evidence="11 13" id="KW-0472">Membrane</keyword>
<keyword evidence="6 13" id="KW-0812">Transmembrane</keyword>
<dbReference type="InterPro" id="IPR016174">
    <property type="entry name" value="Di-haem_cyt_TM"/>
</dbReference>
<dbReference type="GO" id="GO:0020037">
    <property type="term" value="F:heme binding"/>
    <property type="evidence" value="ECO:0007669"/>
    <property type="project" value="TreeGrafter"/>
</dbReference>
<dbReference type="GO" id="GO:0022904">
    <property type="term" value="P:respiratory electron transport chain"/>
    <property type="evidence" value="ECO:0007669"/>
    <property type="project" value="InterPro"/>
</dbReference>
<evidence type="ECO:0000256" key="7">
    <source>
        <dbReference type="ARBA" id="ARBA00022723"/>
    </source>
</evidence>
<evidence type="ECO:0000256" key="4">
    <source>
        <dbReference type="ARBA" id="ARBA00022475"/>
    </source>
</evidence>
<dbReference type="InterPro" id="IPR011577">
    <property type="entry name" value="Cyt_b561_bac/Ni-Hgenase"/>
</dbReference>
<dbReference type="InterPro" id="IPR052168">
    <property type="entry name" value="Cytochrome_b561_oxidase"/>
</dbReference>
<dbReference type="EMBL" id="FOEG01000005">
    <property type="protein sequence ID" value="SEO96355.1"/>
    <property type="molecule type" value="Genomic_DNA"/>
</dbReference>
<evidence type="ECO:0000256" key="8">
    <source>
        <dbReference type="ARBA" id="ARBA00022982"/>
    </source>
</evidence>
<dbReference type="SUPFAM" id="SSF81342">
    <property type="entry name" value="Transmembrane di-heme cytochromes"/>
    <property type="match status" value="1"/>
</dbReference>
<sequence length="191" mass="21158">MNRTTAEIATRRYALVQRLLHWAVAALVVLALGVGMTLGTLGPEGARDQFGTLAPDILYTGHKTAGILILVLMVVRVMLRALAGKPDYFRPLEPWQRALSNTVHTLLYLLLITMPVLGWLATAAGDYPVSFFGVPLPGLIGVDEALSGRLFFWHAVVGWAILLLACVHIAGAVYHWRWRRDGVMQRMSLFR</sequence>
<dbReference type="GO" id="GO:0009055">
    <property type="term" value="F:electron transfer activity"/>
    <property type="evidence" value="ECO:0007669"/>
    <property type="project" value="InterPro"/>
</dbReference>